<dbReference type="EMBL" id="LHZB01000118">
    <property type="protein sequence ID" value="KXV00023.1"/>
    <property type="molecule type" value="Genomic_DNA"/>
</dbReference>
<evidence type="ECO:0000313" key="3">
    <source>
        <dbReference type="EMBL" id="KXV00023.1"/>
    </source>
</evidence>
<accession>A0A149QRU7</accession>
<keyword evidence="2" id="KW-0732">Signal</keyword>
<comment type="caution">
    <text evidence="3">The sequence shown here is derived from an EMBL/GenBank/DDBJ whole genome shotgun (WGS) entry which is preliminary data.</text>
</comment>
<evidence type="ECO:0000313" key="4">
    <source>
        <dbReference type="Proteomes" id="UP000075573"/>
    </source>
</evidence>
<evidence type="ECO:0000256" key="1">
    <source>
        <dbReference type="SAM" id="MobiDB-lite"/>
    </source>
</evidence>
<feature type="signal peptide" evidence="2">
    <location>
        <begin position="1"/>
        <end position="22"/>
    </location>
</feature>
<dbReference type="InterPro" id="IPR031817">
    <property type="entry name" value="DotD"/>
</dbReference>
<proteinExistence type="predicted"/>
<protein>
    <submittedName>
        <fullName evidence="3">Uncharacterized protein</fullName>
    </submittedName>
</protein>
<dbReference type="Gene3D" id="3.55.50.60">
    <property type="entry name" value="DotD protein"/>
    <property type="match status" value="1"/>
</dbReference>
<feature type="region of interest" description="Disordered" evidence="1">
    <location>
        <begin position="175"/>
        <end position="217"/>
    </location>
</feature>
<dbReference type="PROSITE" id="PS51257">
    <property type="entry name" value="PROKAR_LIPOPROTEIN"/>
    <property type="match status" value="1"/>
</dbReference>
<sequence length="217" mass="22376">MKKCLLAAPACLLLTLTLSACADSNPGPDPTDTYYNPAIDGAVDQQIAQSTAEAAQSLKLLNLTERARGPAPAPELDVSRVPSDLLVKVTEINWSGPVEPLVEELANKAGYGFTPPMHRPTTPVLVTMSSTQTTVAHALEDIGLQVDKQATIIVDPNKKTVALRYDDEDQHIDARSAAPRHGAAGKHRGRRPAAPAGGPGGPGGAPGAGPAGGPGGY</sequence>
<dbReference type="RefSeq" id="WP_062497286.1">
    <property type="nucleotide sequence ID" value="NZ_LHZB01000118.1"/>
</dbReference>
<feature type="compositionally biased region" description="Gly residues" evidence="1">
    <location>
        <begin position="197"/>
        <end position="217"/>
    </location>
</feature>
<gene>
    <name evidence="3" type="ORF">AD929_12360</name>
</gene>
<reference evidence="3 4" key="1">
    <citation type="submission" date="2015-06" db="EMBL/GenBank/DDBJ databases">
        <title>Improved classification and identification of acetic acid bacteria using matrix-assisted laser desorption/ionization time-of-flight mass spectrometry; Gluconobacter nephelii and Gluconobacter uchimurae are later heterotypic synonyms of Gluconobacter japonicus and Gluconobacter oxydans, respectively.</title>
        <authorList>
            <person name="Li L."/>
            <person name="Cleenwerck I."/>
            <person name="De Vuyst L."/>
            <person name="Vandamme P."/>
        </authorList>
    </citation>
    <scope>NUCLEOTIDE SEQUENCE [LARGE SCALE GENOMIC DNA]</scope>
    <source>
        <strain evidence="3 4">LMG 1764</strain>
    </source>
</reference>
<dbReference type="Pfam" id="PF16816">
    <property type="entry name" value="DotD"/>
    <property type="match status" value="1"/>
</dbReference>
<evidence type="ECO:0000256" key="2">
    <source>
        <dbReference type="SAM" id="SignalP"/>
    </source>
</evidence>
<feature type="chain" id="PRO_5007552857" evidence="2">
    <location>
        <begin position="23"/>
        <end position="217"/>
    </location>
</feature>
<dbReference type="PATRIC" id="fig|442.7.peg.3294"/>
<name>A0A149QRU7_9PROT</name>
<organism evidence="3 4">
    <name type="scientific">Gluconobacter potus</name>
    <dbReference type="NCBI Taxonomy" id="2724927"/>
    <lineage>
        <taxon>Bacteria</taxon>
        <taxon>Pseudomonadati</taxon>
        <taxon>Pseudomonadota</taxon>
        <taxon>Alphaproteobacteria</taxon>
        <taxon>Acetobacterales</taxon>
        <taxon>Acetobacteraceae</taxon>
        <taxon>Gluconobacter</taxon>
    </lineage>
</organism>
<dbReference type="InterPro" id="IPR038140">
    <property type="entry name" value="DotD_sf"/>
</dbReference>
<dbReference type="Proteomes" id="UP000075573">
    <property type="component" value="Unassembled WGS sequence"/>
</dbReference>
<dbReference type="AlphaFoldDB" id="A0A149QRU7"/>